<dbReference type="AlphaFoldDB" id="A0A9D2HE92"/>
<dbReference type="Gene3D" id="1.25.60.10">
    <property type="entry name" value="MgtE N-terminal domain-like"/>
    <property type="match status" value="1"/>
</dbReference>
<evidence type="ECO:0000313" key="4">
    <source>
        <dbReference type="Proteomes" id="UP000824225"/>
    </source>
</evidence>
<reference evidence="3" key="2">
    <citation type="submission" date="2021-04" db="EMBL/GenBank/DDBJ databases">
        <authorList>
            <person name="Gilroy R."/>
        </authorList>
    </citation>
    <scope>NUCLEOTIDE SEQUENCE</scope>
    <source>
        <strain evidence="3">CHK186-16707</strain>
    </source>
</reference>
<protein>
    <recommendedName>
        <fullName evidence="5">Magnesium transporter MgtE intracellular domain-containing protein</fullName>
    </recommendedName>
</protein>
<name>A0A9D2HE92_9BACT</name>
<keyword evidence="2" id="KW-0732">Signal</keyword>
<evidence type="ECO:0008006" key="5">
    <source>
        <dbReference type="Google" id="ProtNLM"/>
    </source>
</evidence>
<dbReference type="EMBL" id="DXAN01000017">
    <property type="protein sequence ID" value="HJA08591.1"/>
    <property type="molecule type" value="Genomic_DNA"/>
</dbReference>
<dbReference type="InterPro" id="IPR038076">
    <property type="entry name" value="MgtE_N_sf"/>
</dbReference>
<reference evidence="3" key="1">
    <citation type="journal article" date="2021" name="PeerJ">
        <title>Extensive microbial diversity within the chicken gut microbiome revealed by metagenomics and culture.</title>
        <authorList>
            <person name="Gilroy R."/>
            <person name="Ravi A."/>
            <person name="Getino M."/>
            <person name="Pursley I."/>
            <person name="Horton D.L."/>
            <person name="Alikhan N.F."/>
            <person name="Baker D."/>
            <person name="Gharbi K."/>
            <person name="Hall N."/>
            <person name="Watson M."/>
            <person name="Adriaenssens E.M."/>
            <person name="Foster-Nyarko E."/>
            <person name="Jarju S."/>
            <person name="Secka A."/>
            <person name="Antonio M."/>
            <person name="Oren A."/>
            <person name="Chaudhuri R.R."/>
            <person name="La Ragione R."/>
            <person name="Hildebrand F."/>
            <person name="Pallen M.J."/>
        </authorList>
    </citation>
    <scope>NUCLEOTIDE SEQUENCE</scope>
    <source>
        <strain evidence="3">CHK186-16707</strain>
    </source>
</reference>
<feature type="signal peptide" evidence="2">
    <location>
        <begin position="1"/>
        <end position="17"/>
    </location>
</feature>
<dbReference type="Proteomes" id="UP000824225">
    <property type="component" value="Unassembled WGS sequence"/>
</dbReference>
<accession>A0A9D2HE92</accession>
<sequence length="293" mass="31028">MMLAAVKITFLAGLALTGFDSVPTADGEPRIAAAVDVQNITPAPGPLIQEAALPTEPNPPSASPTLVSVAAPSAPLPERADDVSPARTDIVAEASVGADDLQAALSQASSRSALSVHHVFGTSVARAADLPPVPEVAAPAPNVRPMTSPVAPERVVRPDEITPQAPPAPTVGPFVSPDSAARKQAELNRREQELLALQQQMENRMNELHGLENRLQGMLQDANTAQESKFKQLVDMYANMKPRQAAQALTNMDESIAVKILTGMKSKQSGEILSYMEPTHAARLSEVMSKMQM</sequence>
<proteinExistence type="predicted"/>
<evidence type="ECO:0000313" key="3">
    <source>
        <dbReference type="EMBL" id="HJA08591.1"/>
    </source>
</evidence>
<feature type="chain" id="PRO_5039197880" description="Magnesium transporter MgtE intracellular domain-containing protein" evidence="2">
    <location>
        <begin position="18"/>
        <end position="293"/>
    </location>
</feature>
<dbReference type="SUPFAM" id="SSF158791">
    <property type="entry name" value="MgtE N-terminal domain-like"/>
    <property type="match status" value="1"/>
</dbReference>
<gene>
    <name evidence="3" type="ORF">H9962_05315</name>
</gene>
<evidence type="ECO:0000256" key="1">
    <source>
        <dbReference type="SAM" id="Coils"/>
    </source>
</evidence>
<feature type="coiled-coil region" evidence="1">
    <location>
        <begin position="180"/>
        <end position="228"/>
    </location>
</feature>
<organism evidence="3 4">
    <name type="scientific">Candidatus Mailhella merdigallinarum</name>
    <dbReference type="NCBI Taxonomy" id="2838658"/>
    <lineage>
        <taxon>Bacteria</taxon>
        <taxon>Pseudomonadati</taxon>
        <taxon>Thermodesulfobacteriota</taxon>
        <taxon>Desulfovibrionia</taxon>
        <taxon>Desulfovibrionales</taxon>
        <taxon>Desulfovibrionaceae</taxon>
        <taxon>Mailhella</taxon>
    </lineage>
</organism>
<comment type="caution">
    <text evidence="3">The sequence shown here is derived from an EMBL/GenBank/DDBJ whole genome shotgun (WGS) entry which is preliminary data.</text>
</comment>
<evidence type="ECO:0000256" key="2">
    <source>
        <dbReference type="SAM" id="SignalP"/>
    </source>
</evidence>
<keyword evidence="1" id="KW-0175">Coiled coil</keyword>